<gene>
    <name evidence="1" type="ORF">GCM10010517_36540</name>
</gene>
<evidence type="ECO:0000313" key="2">
    <source>
        <dbReference type="Proteomes" id="UP001500831"/>
    </source>
</evidence>
<dbReference type="EMBL" id="BAAAVI010000024">
    <property type="protein sequence ID" value="GAA2875616.1"/>
    <property type="molecule type" value="Genomic_DNA"/>
</dbReference>
<keyword evidence="2" id="KW-1185">Reference proteome</keyword>
<protein>
    <submittedName>
        <fullName evidence="1">Uncharacterized protein</fullName>
    </submittedName>
</protein>
<proteinExistence type="predicted"/>
<comment type="caution">
    <text evidence="1">The sequence shown here is derived from an EMBL/GenBank/DDBJ whole genome shotgun (WGS) entry which is preliminary data.</text>
</comment>
<accession>A0ABN3VXX4</accession>
<reference evidence="1 2" key="1">
    <citation type="journal article" date="2019" name="Int. J. Syst. Evol. Microbiol.">
        <title>The Global Catalogue of Microorganisms (GCM) 10K type strain sequencing project: providing services to taxonomists for standard genome sequencing and annotation.</title>
        <authorList>
            <consortium name="The Broad Institute Genomics Platform"/>
            <consortium name="The Broad Institute Genome Sequencing Center for Infectious Disease"/>
            <person name="Wu L."/>
            <person name="Ma J."/>
        </authorList>
    </citation>
    <scope>NUCLEOTIDE SEQUENCE [LARGE SCALE GENOMIC DNA]</scope>
    <source>
        <strain evidence="1 2">JCM 6242</strain>
    </source>
</reference>
<name>A0ABN3VXX4_9ACTN</name>
<dbReference type="Proteomes" id="UP001500831">
    <property type="component" value="Unassembled WGS sequence"/>
</dbReference>
<evidence type="ECO:0000313" key="1">
    <source>
        <dbReference type="EMBL" id="GAA2875616.1"/>
    </source>
</evidence>
<organism evidence="1 2">
    <name type="scientific">Streptosporangium fragile</name>
    <dbReference type="NCBI Taxonomy" id="46186"/>
    <lineage>
        <taxon>Bacteria</taxon>
        <taxon>Bacillati</taxon>
        <taxon>Actinomycetota</taxon>
        <taxon>Actinomycetes</taxon>
        <taxon>Streptosporangiales</taxon>
        <taxon>Streptosporangiaceae</taxon>
        <taxon>Streptosporangium</taxon>
    </lineage>
</organism>
<sequence length="204" mass="21497">MGCIGYRAAWVPEVEDRGWEEAANLAVTWVIAECKAQKATPVVVANTMGSVSSISVLAQMAGQYGLATPQSQGATRGGGPVLAYVPTLEALELAINAARGSSLCVVEGFGQPIGGWAAAVEAEDLTSGEPSDPLEPALVEALESLIFYGNNGWGDQFGKQQAQRILARLPREQRDPEFIAGYVMGKGQSAHGAKNLQAIIEKLR</sequence>